<dbReference type="AlphaFoldDB" id="A0A7S0RRC7"/>
<feature type="region of interest" description="Disordered" evidence="1">
    <location>
        <begin position="165"/>
        <end position="237"/>
    </location>
</feature>
<feature type="compositionally biased region" description="Low complexity" evidence="1">
    <location>
        <begin position="407"/>
        <end position="431"/>
    </location>
</feature>
<dbReference type="EMBL" id="HBFB01021880">
    <property type="protein sequence ID" value="CAD8685328.1"/>
    <property type="molecule type" value="Transcribed_RNA"/>
</dbReference>
<feature type="region of interest" description="Disordered" evidence="1">
    <location>
        <begin position="492"/>
        <end position="518"/>
    </location>
</feature>
<feature type="compositionally biased region" description="Low complexity" evidence="1">
    <location>
        <begin position="347"/>
        <end position="358"/>
    </location>
</feature>
<proteinExistence type="predicted"/>
<evidence type="ECO:0000256" key="1">
    <source>
        <dbReference type="SAM" id="MobiDB-lite"/>
    </source>
</evidence>
<gene>
    <name evidence="2" type="ORF">CLEI1391_LOCUS12273</name>
</gene>
<feature type="compositionally biased region" description="Basic residues" evidence="1">
    <location>
        <begin position="202"/>
        <end position="217"/>
    </location>
</feature>
<protein>
    <submittedName>
        <fullName evidence="2">Uncharacterized protein</fullName>
    </submittedName>
</protein>
<feature type="region of interest" description="Disordered" evidence="1">
    <location>
        <begin position="314"/>
        <end position="454"/>
    </location>
</feature>
<feature type="region of interest" description="Disordered" evidence="1">
    <location>
        <begin position="251"/>
        <end position="277"/>
    </location>
</feature>
<feature type="compositionally biased region" description="Gly residues" evidence="1">
    <location>
        <begin position="224"/>
        <end position="237"/>
    </location>
</feature>
<sequence>MQSLLQSMLPWGHGHLAREPQRLDSVELAKKRLRRKKEQREGQRMLDTTAEGGPGHQPTTSQDANNEAGTSSATPAAGLEPVMLQSRPSGEAELDACPSSSYTASQSANINLGLGGIPAVYVPQLPPSSSSDVESITQEAALKRLLELRPDSLVLAKMRLAKQHEAESGAAAPDTGAGSTHTSQPRAKRQASGPMGSSDPRTRRKARSRRPSDHHRRASENGSTSGGEGLGSTKGGARGFFERLKATLLGHGSTHSDAGGCDAAKGPSKSAKSTHSIFHRRDSAPLPKVRGTSIDLHELPRRLLNQQASLPTNALRSGESCQADHMSAGSGQADSAQLAVPVRVGAQQHQVQPQLQLPGTPTHARPGCSDDGGDEAEAAAQELPGGGHSQQRSSLRAVAPHLPPLLHPGSGSSSSSLHLHLHTSSSGQHQQRLPGSPPPSATLPSGRMPPSPGAAAAARYGEAVVAPSYLVADAGGADDCASFTRVRIEGLSASSAQHPAQQLRPPSAHQHPAPQAGAAGLGAVCEGTLEGHQWIPGTVNTRS</sequence>
<feature type="compositionally biased region" description="Pro residues" evidence="1">
    <location>
        <begin position="435"/>
        <end position="452"/>
    </location>
</feature>
<feature type="compositionally biased region" description="Low complexity" evidence="1">
    <location>
        <begin position="508"/>
        <end position="518"/>
    </location>
</feature>
<accession>A0A7S0RRC7</accession>
<feature type="compositionally biased region" description="Basic and acidic residues" evidence="1">
    <location>
        <begin position="21"/>
        <end position="30"/>
    </location>
</feature>
<evidence type="ECO:0000313" key="2">
    <source>
        <dbReference type="EMBL" id="CAD8685328.1"/>
    </source>
</evidence>
<organism evidence="2">
    <name type="scientific">Chlamydomonas leiostraca</name>
    <dbReference type="NCBI Taxonomy" id="1034604"/>
    <lineage>
        <taxon>Eukaryota</taxon>
        <taxon>Viridiplantae</taxon>
        <taxon>Chlorophyta</taxon>
        <taxon>core chlorophytes</taxon>
        <taxon>Chlorophyceae</taxon>
        <taxon>CS clade</taxon>
        <taxon>Chlamydomonadales</taxon>
        <taxon>Chlamydomonadaceae</taxon>
        <taxon>Chlamydomonas</taxon>
    </lineage>
</organism>
<name>A0A7S0RRC7_9CHLO</name>
<reference evidence="2" key="1">
    <citation type="submission" date="2021-01" db="EMBL/GenBank/DDBJ databases">
        <authorList>
            <person name="Corre E."/>
            <person name="Pelletier E."/>
            <person name="Niang G."/>
            <person name="Scheremetjew M."/>
            <person name="Finn R."/>
            <person name="Kale V."/>
            <person name="Holt S."/>
            <person name="Cochrane G."/>
            <person name="Meng A."/>
            <person name="Brown T."/>
            <person name="Cohen L."/>
        </authorList>
    </citation>
    <scope>NUCLEOTIDE SEQUENCE</scope>
    <source>
        <strain evidence="2">SAG 11-49</strain>
    </source>
</reference>
<feature type="compositionally biased region" description="Polar residues" evidence="1">
    <location>
        <begin position="57"/>
        <end position="74"/>
    </location>
</feature>
<feature type="region of interest" description="Disordered" evidence="1">
    <location>
        <begin position="21"/>
        <end position="79"/>
    </location>
</feature>